<dbReference type="Gene3D" id="1.10.760.10">
    <property type="entry name" value="Cytochrome c-like domain"/>
    <property type="match status" value="1"/>
</dbReference>
<organism evidence="9 10">
    <name type="scientific">Vreelandella zhuhanensis</name>
    <dbReference type="NCBI Taxonomy" id="2684210"/>
    <lineage>
        <taxon>Bacteria</taxon>
        <taxon>Pseudomonadati</taxon>
        <taxon>Pseudomonadota</taxon>
        <taxon>Gammaproteobacteria</taxon>
        <taxon>Oceanospirillales</taxon>
        <taxon>Halomonadaceae</taxon>
        <taxon>Vreelandella</taxon>
    </lineage>
</organism>
<dbReference type="AlphaFoldDB" id="A0A7X3KQ49"/>
<dbReference type="PRINTS" id="PR00605">
    <property type="entry name" value="CYTCHROMECIC"/>
</dbReference>
<dbReference type="InterPro" id="IPR008168">
    <property type="entry name" value="Cyt_C_IC"/>
</dbReference>
<keyword evidence="1" id="KW-0813">Transport</keyword>
<evidence type="ECO:0000256" key="4">
    <source>
        <dbReference type="ARBA" id="ARBA00022982"/>
    </source>
</evidence>
<dbReference type="GO" id="GO:0020037">
    <property type="term" value="F:heme binding"/>
    <property type="evidence" value="ECO:0007669"/>
    <property type="project" value="InterPro"/>
</dbReference>
<dbReference type="GO" id="GO:0009055">
    <property type="term" value="F:electron transfer activity"/>
    <property type="evidence" value="ECO:0007669"/>
    <property type="project" value="InterPro"/>
</dbReference>
<evidence type="ECO:0000256" key="5">
    <source>
        <dbReference type="ARBA" id="ARBA00023004"/>
    </source>
</evidence>
<name>A0A7X3KQ49_9GAMM</name>
<comment type="caution">
    <text evidence="9">The sequence shown here is derived from an EMBL/GenBank/DDBJ whole genome shotgun (WGS) entry which is preliminary data.</text>
</comment>
<keyword evidence="7" id="KW-0732">Signal</keyword>
<dbReference type="PANTHER" id="PTHR35008">
    <property type="entry name" value="BLL4482 PROTEIN-RELATED"/>
    <property type="match status" value="1"/>
</dbReference>
<proteinExistence type="predicted"/>
<dbReference type="PROSITE" id="PS51007">
    <property type="entry name" value="CYTC"/>
    <property type="match status" value="1"/>
</dbReference>
<accession>A0A7X3KQ49</accession>
<evidence type="ECO:0000313" key="10">
    <source>
        <dbReference type="Proteomes" id="UP000437638"/>
    </source>
</evidence>
<evidence type="ECO:0000313" key="9">
    <source>
        <dbReference type="EMBL" id="MWJ28124.1"/>
    </source>
</evidence>
<dbReference type="InterPro" id="IPR036909">
    <property type="entry name" value="Cyt_c-like_dom_sf"/>
</dbReference>
<dbReference type="Pfam" id="PF13442">
    <property type="entry name" value="Cytochrome_CBB3"/>
    <property type="match status" value="1"/>
</dbReference>
<evidence type="ECO:0000259" key="8">
    <source>
        <dbReference type="PROSITE" id="PS51007"/>
    </source>
</evidence>
<dbReference type="PANTHER" id="PTHR35008:SF4">
    <property type="entry name" value="BLL4482 PROTEIN"/>
    <property type="match status" value="1"/>
</dbReference>
<dbReference type="Proteomes" id="UP000437638">
    <property type="component" value="Unassembled WGS sequence"/>
</dbReference>
<dbReference type="GO" id="GO:0005506">
    <property type="term" value="F:iron ion binding"/>
    <property type="evidence" value="ECO:0007669"/>
    <property type="project" value="InterPro"/>
</dbReference>
<sequence length="166" mass="17903">MKPMIVAVATLMISVASHSATSQMGGMRGNSMMEEGHMMGGAGMGDISRLRHRYFMRHGIDTTYADKSNPLDPNPPVLETGERLYTNNCASCHGESGLGDGLAADSLNPKPANITAFSRMPMASDAYLYWTIAEGGAPVNSAMPAFQQNLEEEEIWSLITYLRAGL</sequence>
<evidence type="ECO:0000256" key="3">
    <source>
        <dbReference type="ARBA" id="ARBA00022723"/>
    </source>
</evidence>
<gene>
    <name evidence="9" type="ORF">GPM19_07885</name>
</gene>
<dbReference type="RefSeq" id="WP_160418506.1">
    <property type="nucleotide sequence ID" value="NZ_WTKP01000005.1"/>
</dbReference>
<feature type="chain" id="PRO_5031575980" evidence="7">
    <location>
        <begin position="20"/>
        <end position="166"/>
    </location>
</feature>
<keyword evidence="3 6" id="KW-0479">Metal-binding</keyword>
<keyword evidence="2 6" id="KW-0349">Heme</keyword>
<dbReference type="SUPFAM" id="SSF46626">
    <property type="entry name" value="Cytochrome c"/>
    <property type="match status" value="1"/>
</dbReference>
<evidence type="ECO:0000256" key="1">
    <source>
        <dbReference type="ARBA" id="ARBA00022448"/>
    </source>
</evidence>
<evidence type="ECO:0000256" key="7">
    <source>
        <dbReference type="SAM" id="SignalP"/>
    </source>
</evidence>
<keyword evidence="4" id="KW-0249">Electron transport</keyword>
<keyword evidence="10" id="KW-1185">Reference proteome</keyword>
<evidence type="ECO:0000256" key="6">
    <source>
        <dbReference type="PROSITE-ProRule" id="PRU00433"/>
    </source>
</evidence>
<dbReference type="InterPro" id="IPR009056">
    <property type="entry name" value="Cyt_c-like_dom"/>
</dbReference>
<feature type="domain" description="Cytochrome c" evidence="8">
    <location>
        <begin position="76"/>
        <end position="166"/>
    </location>
</feature>
<reference evidence="9 10" key="1">
    <citation type="submission" date="2019-12" db="EMBL/GenBank/DDBJ databases">
        <title>Halomonas rutogse sp. nov. isolated from two lakes on Tibetan Plateau.</title>
        <authorList>
            <person name="Gao P."/>
        </authorList>
    </citation>
    <scope>NUCLEOTIDE SEQUENCE [LARGE SCALE GENOMIC DNA]</scope>
    <source>
        <strain evidence="9 10">ZH2S</strain>
    </source>
</reference>
<dbReference type="InterPro" id="IPR051459">
    <property type="entry name" value="Cytochrome_c-type_DH"/>
</dbReference>
<protein>
    <submittedName>
        <fullName evidence="9">C-type cytochrome</fullName>
    </submittedName>
</protein>
<dbReference type="EMBL" id="WTKP01000005">
    <property type="protein sequence ID" value="MWJ28124.1"/>
    <property type="molecule type" value="Genomic_DNA"/>
</dbReference>
<feature type="signal peptide" evidence="7">
    <location>
        <begin position="1"/>
        <end position="19"/>
    </location>
</feature>
<keyword evidence="5 6" id="KW-0408">Iron</keyword>
<evidence type="ECO:0000256" key="2">
    <source>
        <dbReference type="ARBA" id="ARBA00022617"/>
    </source>
</evidence>